<evidence type="ECO:0000256" key="1">
    <source>
        <dbReference type="SAM" id="Phobius"/>
    </source>
</evidence>
<keyword evidence="1" id="KW-0472">Membrane</keyword>
<gene>
    <name evidence="2" type="ORF">D3H65_29665</name>
</gene>
<sequence length="163" mass="18796">MNLQEYIDSGSVEAYVFGVLAPAEKEAFERLLLVSPDLQQALARVERQVEQFAASQSIPPPPETRQQFQDFLHGLPILKRGDSIPPPIERNVNAHGNTNYIPAYEITTSHIKVHKYWRIAFLVLFILSKIFLAFLIYYIIKFYDARNQVKQLQQHEQVQKAGK</sequence>
<accession>A0A3B7N1H5</accession>
<keyword evidence="1" id="KW-1133">Transmembrane helix</keyword>
<protein>
    <recommendedName>
        <fullName evidence="4">Anti-sigma factor</fullName>
    </recommendedName>
</protein>
<dbReference type="Proteomes" id="UP000263900">
    <property type="component" value="Chromosome"/>
</dbReference>
<dbReference type="EMBL" id="CP032157">
    <property type="protein sequence ID" value="AXY77905.1"/>
    <property type="molecule type" value="Genomic_DNA"/>
</dbReference>
<evidence type="ECO:0008006" key="4">
    <source>
        <dbReference type="Google" id="ProtNLM"/>
    </source>
</evidence>
<name>A0A3B7N1H5_9BACT</name>
<dbReference type="RefSeq" id="WP_119053778.1">
    <property type="nucleotide sequence ID" value="NZ_CP032157.1"/>
</dbReference>
<feature type="transmembrane region" description="Helical" evidence="1">
    <location>
        <begin position="119"/>
        <end position="140"/>
    </location>
</feature>
<organism evidence="2 3">
    <name type="scientific">Paraflavitalea soli</name>
    <dbReference type="NCBI Taxonomy" id="2315862"/>
    <lineage>
        <taxon>Bacteria</taxon>
        <taxon>Pseudomonadati</taxon>
        <taxon>Bacteroidota</taxon>
        <taxon>Chitinophagia</taxon>
        <taxon>Chitinophagales</taxon>
        <taxon>Chitinophagaceae</taxon>
        <taxon>Paraflavitalea</taxon>
    </lineage>
</organism>
<dbReference type="AlphaFoldDB" id="A0A3B7N1H5"/>
<reference evidence="2 3" key="1">
    <citation type="submission" date="2018-09" db="EMBL/GenBank/DDBJ databases">
        <title>Genome sequencing of strain 6GH32-13.</title>
        <authorList>
            <person name="Weon H.-Y."/>
            <person name="Heo J."/>
            <person name="Kwon S.-W."/>
        </authorList>
    </citation>
    <scope>NUCLEOTIDE SEQUENCE [LARGE SCALE GENOMIC DNA]</scope>
    <source>
        <strain evidence="2 3">5GH32-13</strain>
    </source>
</reference>
<dbReference type="OrthoDB" id="952577at2"/>
<keyword evidence="1" id="KW-0812">Transmembrane</keyword>
<evidence type="ECO:0000313" key="3">
    <source>
        <dbReference type="Proteomes" id="UP000263900"/>
    </source>
</evidence>
<proteinExistence type="predicted"/>
<keyword evidence="3" id="KW-1185">Reference proteome</keyword>
<evidence type="ECO:0000313" key="2">
    <source>
        <dbReference type="EMBL" id="AXY77905.1"/>
    </source>
</evidence>
<dbReference type="KEGG" id="pseg:D3H65_29665"/>